<dbReference type="OrthoDB" id="8769224at2759"/>
<protein>
    <submittedName>
        <fullName evidence="2">Uncharacterized protein</fullName>
    </submittedName>
</protein>
<name>A0A9D3LTQ2_ANGAN</name>
<dbReference type="GO" id="GO:0043124">
    <property type="term" value="P:negative regulation of canonical NF-kappaB signal transduction"/>
    <property type="evidence" value="ECO:0007669"/>
    <property type="project" value="InterPro"/>
</dbReference>
<dbReference type="OMA" id="CDFCQAV"/>
<dbReference type="EMBL" id="JAFIRN010000014">
    <property type="protein sequence ID" value="KAG5836271.1"/>
    <property type="molecule type" value="Genomic_DNA"/>
</dbReference>
<evidence type="ECO:0000313" key="3">
    <source>
        <dbReference type="Proteomes" id="UP001044222"/>
    </source>
</evidence>
<evidence type="ECO:0000313" key="2">
    <source>
        <dbReference type="EMBL" id="KAG5836271.1"/>
    </source>
</evidence>
<dbReference type="PANTHER" id="PTHR15249">
    <property type="entry name" value="TRAF FAMILY MEMBER-ASSOCIATED NF-KAPPA-B ACTIVATOR"/>
    <property type="match status" value="1"/>
</dbReference>
<accession>A0A9D3LTQ2</accession>
<dbReference type="Proteomes" id="UP001044222">
    <property type="component" value="Chromosome 14"/>
</dbReference>
<proteinExistence type="predicted"/>
<comment type="caution">
    <text evidence="2">The sequence shown here is derived from an EMBL/GenBank/DDBJ whole genome shotgun (WGS) entry which is preliminary data.</text>
</comment>
<dbReference type="AlphaFoldDB" id="A0A9D3LTQ2"/>
<dbReference type="InterPro" id="IPR039669">
    <property type="entry name" value="TANK"/>
</dbReference>
<evidence type="ECO:0000256" key="1">
    <source>
        <dbReference type="SAM" id="MobiDB-lite"/>
    </source>
</evidence>
<reference evidence="2" key="1">
    <citation type="submission" date="2021-01" db="EMBL/GenBank/DDBJ databases">
        <title>A chromosome-scale assembly of European eel, Anguilla anguilla.</title>
        <authorList>
            <person name="Henkel C."/>
            <person name="Jong-Raadsen S.A."/>
            <person name="Dufour S."/>
            <person name="Weltzien F.-A."/>
            <person name="Palstra A.P."/>
            <person name="Pelster B."/>
            <person name="Spaink H.P."/>
            <person name="Van Den Thillart G.E."/>
            <person name="Jansen H."/>
            <person name="Zahm M."/>
            <person name="Klopp C."/>
            <person name="Cedric C."/>
            <person name="Louis A."/>
            <person name="Berthelot C."/>
            <person name="Parey E."/>
            <person name="Roest Crollius H."/>
            <person name="Montfort J."/>
            <person name="Robinson-Rechavi M."/>
            <person name="Bucao C."/>
            <person name="Bouchez O."/>
            <person name="Gislard M."/>
            <person name="Lluch J."/>
            <person name="Milhes M."/>
            <person name="Lampietro C."/>
            <person name="Lopez Roques C."/>
            <person name="Donnadieu C."/>
            <person name="Braasch I."/>
            <person name="Desvignes T."/>
            <person name="Postlethwait J."/>
            <person name="Bobe J."/>
            <person name="Guiguen Y."/>
            <person name="Dirks R."/>
        </authorList>
    </citation>
    <scope>NUCLEOTIDE SEQUENCE</scope>
    <source>
        <strain evidence="2">Tag_6206</strain>
        <tissue evidence="2">Liver</tissue>
    </source>
</reference>
<gene>
    <name evidence="2" type="ORF">ANANG_G00252820</name>
</gene>
<keyword evidence="3" id="KW-1185">Reference proteome</keyword>
<feature type="region of interest" description="Disordered" evidence="1">
    <location>
        <begin position="114"/>
        <end position="148"/>
    </location>
</feature>
<sequence length="236" mass="25337">MEEAYEELYREFLRLRSLCLKQAALLRHLTQALAQQKAAAAAPNADPRGPGAVPILCTEDKRGSTTEDWAQAMARLLPSAGQTRASTAAAGDGRAADVIAGGMDRLQLGSAEECRGTETHRAATMGPSVSPGLNREPAPPDGPGDELQPEQQLRELFYKAVGGINGFDAGDGTTQRRKPLWMFSSFLDSEMLSQGGGLMMSEVALHSQVCEFCHAVFPGNTTTRGDFLRHLTAHII</sequence>
<dbReference type="PANTHER" id="PTHR15249:SF0">
    <property type="entry name" value="TRAF FAMILY MEMBER-ASSOCIATED NF-KAPPA-B ACTIVATOR"/>
    <property type="match status" value="1"/>
</dbReference>
<organism evidence="2 3">
    <name type="scientific">Anguilla anguilla</name>
    <name type="common">European freshwater eel</name>
    <name type="synonym">Muraena anguilla</name>
    <dbReference type="NCBI Taxonomy" id="7936"/>
    <lineage>
        <taxon>Eukaryota</taxon>
        <taxon>Metazoa</taxon>
        <taxon>Chordata</taxon>
        <taxon>Craniata</taxon>
        <taxon>Vertebrata</taxon>
        <taxon>Euteleostomi</taxon>
        <taxon>Actinopterygii</taxon>
        <taxon>Neopterygii</taxon>
        <taxon>Teleostei</taxon>
        <taxon>Anguilliformes</taxon>
        <taxon>Anguillidae</taxon>
        <taxon>Anguilla</taxon>
    </lineage>
</organism>